<dbReference type="RefSeq" id="WP_236500999.1">
    <property type="nucleotide sequence ID" value="NZ_CP091244.1"/>
</dbReference>
<gene>
    <name evidence="1" type="ORF">L2Y54_06545</name>
</gene>
<evidence type="ECO:0008006" key="3">
    <source>
        <dbReference type="Google" id="ProtNLM"/>
    </source>
</evidence>
<evidence type="ECO:0000313" key="1">
    <source>
        <dbReference type="EMBL" id="UJS25696.1"/>
    </source>
</evidence>
<name>A0ABY3T1M0_9GAMM</name>
<keyword evidence="2" id="KW-1185">Reference proteome</keyword>
<sequence length="154" mass="17182">MLAAVLVHPDKNTVLPFFPEAITKQDGSKKNDCEHNASKRLIPQLRQDFPRMEMILLQDALSCNAPHIRLLKSNGYSFIITAKARSGSLLLKTVLDGLANGSTQELAGTTSKKLRCGYRYANDIPLNHANQDVRVNYIDYWRNAPTVQPLSMTA</sequence>
<dbReference type="Proteomes" id="UP001054801">
    <property type="component" value="Chromosome"/>
</dbReference>
<organism evidence="1 2">
    <name type="scientific">Thiothrix winogradskyi</name>
    <dbReference type="NCBI Taxonomy" id="96472"/>
    <lineage>
        <taxon>Bacteria</taxon>
        <taxon>Pseudomonadati</taxon>
        <taxon>Pseudomonadota</taxon>
        <taxon>Gammaproteobacteria</taxon>
        <taxon>Thiotrichales</taxon>
        <taxon>Thiotrichaceae</taxon>
        <taxon>Thiothrix</taxon>
    </lineage>
</organism>
<reference evidence="1" key="1">
    <citation type="journal article" date="2022" name="Microorganisms">
        <title>Two New Species of Filamentous Sulfur Bacteria of the Genus Thiothrix, Thiothrix winogradskyi sp. nov. and 'Candidatus Thiothrix sulfatifontis' sp. nov.</title>
        <authorList>
            <person name="Ravin N.V."/>
            <person name="Rossetti S."/>
            <person name="Beletsky A.V."/>
            <person name="Kadnikov V.V."/>
            <person name="Rudenko T.S."/>
            <person name="Smolyakov D.D."/>
            <person name="Moskvitina M.I."/>
            <person name="Gureeva M.V."/>
            <person name="Mardanov A.V."/>
            <person name="Grabovich M.Y."/>
        </authorList>
    </citation>
    <scope>NUCLEOTIDE SEQUENCE</scope>
    <source>
        <strain evidence="1">CT3</strain>
    </source>
</reference>
<proteinExistence type="predicted"/>
<accession>A0ABY3T1M0</accession>
<protein>
    <recommendedName>
        <fullName evidence="3">Transposase IS4-like domain-containing protein</fullName>
    </recommendedName>
</protein>
<evidence type="ECO:0000313" key="2">
    <source>
        <dbReference type="Proteomes" id="UP001054801"/>
    </source>
</evidence>
<dbReference type="EMBL" id="CP091244">
    <property type="protein sequence ID" value="UJS25696.1"/>
    <property type="molecule type" value="Genomic_DNA"/>
</dbReference>